<dbReference type="GeneID" id="57114472"/>
<evidence type="ECO:0000313" key="1">
    <source>
        <dbReference type="EMBL" id="KGL66851.1"/>
    </source>
</evidence>
<dbReference type="RefSeq" id="WP_034540198.1">
    <property type="nucleotide sequence ID" value="NZ_CP058954.1"/>
</dbReference>
<sequence length="81" mass="9279">MFRISVHFRPVSDTNEFELGNVFALLVDGVQIQPKDLKLSEAKTITFNYHRLTFGDNPKKQLGTVVFNADDIVYIDMTQDD</sequence>
<gene>
    <name evidence="1" type="ORF">LX03_06030</name>
</gene>
<dbReference type="AlphaFoldDB" id="A0A099YBR5"/>
<name>A0A099YBR5_LIMMU</name>
<proteinExistence type="predicted"/>
<evidence type="ECO:0000313" key="2">
    <source>
        <dbReference type="Proteomes" id="UP000030001"/>
    </source>
</evidence>
<accession>A0A099YBR5</accession>
<dbReference type="Proteomes" id="UP000030001">
    <property type="component" value="Unassembled WGS sequence"/>
</dbReference>
<reference evidence="1 2" key="1">
    <citation type="submission" date="2014-09" db="EMBL/GenBank/DDBJ databases">
        <title>Lactobacillus mucosae CRL573 Genome Sequencing.</title>
        <authorList>
            <person name="Bleckwedel J."/>
            <person name="Teran L.C."/>
            <person name="Bonacina J."/>
            <person name="Saavedra L."/>
            <person name="Mozzi F.B."/>
            <person name="Raya R.R."/>
        </authorList>
    </citation>
    <scope>NUCLEOTIDE SEQUENCE [LARGE SCALE GENOMIC DNA]</scope>
    <source>
        <strain evidence="1 2">CRL573</strain>
    </source>
</reference>
<dbReference type="EMBL" id="JROC01000032">
    <property type="protein sequence ID" value="KGL66851.1"/>
    <property type="molecule type" value="Genomic_DNA"/>
</dbReference>
<protein>
    <submittedName>
        <fullName evidence="1">Uncharacterized protein</fullName>
    </submittedName>
</protein>
<organism evidence="1 2">
    <name type="scientific">Limosilactobacillus mucosae</name>
    <name type="common">Lactobacillus mucosae</name>
    <dbReference type="NCBI Taxonomy" id="97478"/>
    <lineage>
        <taxon>Bacteria</taxon>
        <taxon>Bacillati</taxon>
        <taxon>Bacillota</taxon>
        <taxon>Bacilli</taxon>
        <taxon>Lactobacillales</taxon>
        <taxon>Lactobacillaceae</taxon>
        <taxon>Limosilactobacillus</taxon>
    </lineage>
</organism>
<comment type="caution">
    <text evidence="1">The sequence shown here is derived from an EMBL/GenBank/DDBJ whole genome shotgun (WGS) entry which is preliminary data.</text>
</comment>